<dbReference type="PATRIC" id="fig|317.175.peg.1347"/>
<evidence type="ECO:0000313" key="8">
    <source>
        <dbReference type="EMBL" id="KFE56825.1"/>
    </source>
</evidence>
<evidence type="ECO:0000256" key="2">
    <source>
        <dbReference type="ARBA" id="ARBA00022475"/>
    </source>
</evidence>
<dbReference type="Pfam" id="PF13396">
    <property type="entry name" value="PLDc_N"/>
    <property type="match status" value="1"/>
</dbReference>
<reference evidence="8 9" key="1">
    <citation type="submission" date="2014-07" db="EMBL/GenBank/DDBJ databases">
        <title>Draft Genome Sequences of Environmental Pseudomonas syringae strains.</title>
        <authorList>
            <person name="Baltrus D.A."/>
            <person name="Berge O."/>
            <person name="Morris C."/>
        </authorList>
    </citation>
    <scope>NUCLEOTIDE SEQUENCE [LARGE SCALE GENOMIC DNA]</scope>
    <source>
        <strain evidence="8 9">GAW0119</strain>
    </source>
</reference>
<keyword evidence="2" id="KW-1003">Cell membrane</keyword>
<feature type="transmembrane region" description="Helical" evidence="6">
    <location>
        <begin position="37"/>
        <end position="56"/>
    </location>
</feature>
<evidence type="ECO:0000256" key="4">
    <source>
        <dbReference type="ARBA" id="ARBA00022989"/>
    </source>
</evidence>
<evidence type="ECO:0000256" key="5">
    <source>
        <dbReference type="ARBA" id="ARBA00023136"/>
    </source>
</evidence>
<feature type="transmembrane region" description="Helical" evidence="6">
    <location>
        <begin position="6"/>
        <end position="25"/>
    </location>
</feature>
<sequence>MEITLFWVGVLLIALLIDIWLLVSISRSSKGTSTKIGWALLIILLPVVGWVIWGITGPRGVSRAPSSPEHSKG</sequence>
<evidence type="ECO:0000313" key="9">
    <source>
        <dbReference type="Proteomes" id="UP000028631"/>
    </source>
</evidence>
<evidence type="ECO:0000256" key="6">
    <source>
        <dbReference type="SAM" id="Phobius"/>
    </source>
</evidence>
<protein>
    <recommendedName>
        <fullName evidence="7">Cardiolipin synthase N-terminal domain-containing protein</fullName>
    </recommendedName>
</protein>
<organism evidence="8 9">
    <name type="scientific">Pseudomonas syringae</name>
    <dbReference type="NCBI Taxonomy" id="317"/>
    <lineage>
        <taxon>Bacteria</taxon>
        <taxon>Pseudomonadati</taxon>
        <taxon>Pseudomonadota</taxon>
        <taxon>Gammaproteobacteria</taxon>
        <taxon>Pseudomonadales</taxon>
        <taxon>Pseudomonadaceae</taxon>
        <taxon>Pseudomonas</taxon>
    </lineage>
</organism>
<keyword evidence="9" id="KW-1185">Reference proteome</keyword>
<comment type="subcellular location">
    <subcellularLocation>
        <location evidence="1">Cell membrane</location>
        <topology evidence="1">Multi-pass membrane protein</topology>
    </subcellularLocation>
</comment>
<dbReference type="EMBL" id="JPQU01000023">
    <property type="protein sequence ID" value="KFE56825.1"/>
    <property type="molecule type" value="Genomic_DNA"/>
</dbReference>
<evidence type="ECO:0000256" key="1">
    <source>
        <dbReference type="ARBA" id="ARBA00004651"/>
    </source>
</evidence>
<gene>
    <name evidence="8" type="ORF">IV01_06460</name>
</gene>
<dbReference type="OrthoDB" id="7030203at2"/>
<keyword evidence="4 6" id="KW-1133">Transmembrane helix</keyword>
<keyword evidence="3 6" id="KW-0812">Transmembrane</keyword>
<feature type="domain" description="Cardiolipin synthase N-terminal" evidence="7">
    <location>
        <begin position="17"/>
        <end position="57"/>
    </location>
</feature>
<comment type="caution">
    <text evidence="8">The sequence shown here is derived from an EMBL/GenBank/DDBJ whole genome shotgun (WGS) entry which is preliminary data.</text>
</comment>
<dbReference type="RefSeq" id="WP_032627107.1">
    <property type="nucleotide sequence ID" value="NZ_JPQU01000023.1"/>
</dbReference>
<name>A0A085VN12_PSESX</name>
<accession>A0A085VN12</accession>
<keyword evidence="5 6" id="KW-0472">Membrane</keyword>
<evidence type="ECO:0000259" key="7">
    <source>
        <dbReference type="Pfam" id="PF13396"/>
    </source>
</evidence>
<dbReference type="AlphaFoldDB" id="A0A085VN12"/>
<proteinExistence type="predicted"/>
<evidence type="ECO:0000256" key="3">
    <source>
        <dbReference type="ARBA" id="ARBA00022692"/>
    </source>
</evidence>
<dbReference type="Proteomes" id="UP000028631">
    <property type="component" value="Unassembled WGS sequence"/>
</dbReference>
<dbReference type="InterPro" id="IPR027379">
    <property type="entry name" value="CLS_N"/>
</dbReference>
<dbReference type="GO" id="GO:0005886">
    <property type="term" value="C:plasma membrane"/>
    <property type="evidence" value="ECO:0007669"/>
    <property type="project" value="UniProtKB-SubCell"/>
</dbReference>